<reference evidence="2 3" key="1">
    <citation type="journal article" date="2010" name="J. Bacteriol.">
        <title>Genome sequence of Lentisphaera araneosa HTCC2155T, the type species of the order Lentisphaerales in the phylum Lentisphaerae.</title>
        <authorList>
            <person name="Thrash J.C."/>
            <person name="Cho J.C."/>
            <person name="Vergin K.L."/>
            <person name="Morris R.M."/>
            <person name="Giovannoni S.J."/>
        </authorList>
    </citation>
    <scope>NUCLEOTIDE SEQUENCE [LARGE SCALE GENOMIC DNA]</scope>
    <source>
        <strain evidence="2 3">HTCC2155</strain>
    </source>
</reference>
<accession>A6DTA4</accession>
<keyword evidence="1" id="KW-0732">Signal</keyword>
<dbReference type="Proteomes" id="UP000004947">
    <property type="component" value="Unassembled WGS sequence"/>
</dbReference>
<feature type="chain" id="PRO_5002694360" evidence="1">
    <location>
        <begin position="23"/>
        <end position="176"/>
    </location>
</feature>
<dbReference type="AlphaFoldDB" id="A6DTA4"/>
<protein>
    <submittedName>
        <fullName evidence="2">Uncharacterized protein</fullName>
    </submittedName>
</protein>
<keyword evidence="3" id="KW-1185">Reference proteome</keyword>
<gene>
    <name evidence="2" type="ORF">LNTAR_24666</name>
</gene>
<proteinExistence type="predicted"/>
<dbReference type="RefSeq" id="WP_007281053.1">
    <property type="nucleotide sequence ID" value="NZ_ABCK01000035.1"/>
</dbReference>
<comment type="caution">
    <text evidence="2">The sequence shown here is derived from an EMBL/GenBank/DDBJ whole genome shotgun (WGS) entry which is preliminary data.</text>
</comment>
<feature type="non-terminal residue" evidence="2">
    <location>
        <position position="176"/>
    </location>
</feature>
<evidence type="ECO:0000256" key="1">
    <source>
        <dbReference type="SAM" id="SignalP"/>
    </source>
</evidence>
<evidence type="ECO:0000313" key="2">
    <source>
        <dbReference type="EMBL" id="EDM25177.1"/>
    </source>
</evidence>
<organism evidence="2 3">
    <name type="scientific">Lentisphaera araneosa HTCC2155</name>
    <dbReference type="NCBI Taxonomy" id="313628"/>
    <lineage>
        <taxon>Bacteria</taxon>
        <taxon>Pseudomonadati</taxon>
        <taxon>Lentisphaerota</taxon>
        <taxon>Lentisphaeria</taxon>
        <taxon>Lentisphaerales</taxon>
        <taxon>Lentisphaeraceae</taxon>
        <taxon>Lentisphaera</taxon>
    </lineage>
</organism>
<dbReference type="STRING" id="313628.LNTAR_24666"/>
<name>A6DTA4_9BACT</name>
<evidence type="ECO:0000313" key="3">
    <source>
        <dbReference type="Proteomes" id="UP000004947"/>
    </source>
</evidence>
<feature type="signal peptide" evidence="1">
    <location>
        <begin position="1"/>
        <end position="22"/>
    </location>
</feature>
<sequence>MKKIASFLVLALIFGASSSVVAQSGPSVIKILKVDVNNKLAPPITVNNIVKSSSPSSGEWTAITVRFKVEGVSKKPNALDDGTWLDKVSISWKGLFKARDGKYKKTQKAVKYESLTNGEYYATILVDPSSVNRYLGGVKGAKDLSVYAVFKVDGKTQLDTKIYVQNGKRQKALATG</sequence>
<dbReference type="EMBL" id="ABCK01000035">
    <property type="protein sequence ID" value="EDM25177.1"/>
    <property type="molecule type" value="Genomic_DNA"/>
</dbReference>